<gene>
    <name evidence="2" type="ORF">ATO7_16170</name>
</gene>
<dbReference type="AlphaFoldDB" id="A0A1Y1S9X6"/>
<evidence type="ECO:0008006" key="4">
    <source>
        <dbReference type="Google" id="ProtNLM"/>
    </source>
</evidence>
<feature type="chain" id="PRO_5012553365" description="Copper chaperone PCu(A)C" evidence="1">
    <location>
        <begin position="18"/>
        <end position="159"/>
    </location>
</feature>
<dbReference type="Proteomes" id="UP000192342">
    <property type="component" value="Unassembled WGS sequence"/>
</dbReference>
<dbReference type="PROSITE" id="PS51257">
    <property type="entry name" value="PROKAR_LIPOPROTEIN"/>
    <property type="match status" value="1"/>
</dbReference>
<dbReference type="InterPro" id="IPR007410">
    <property type="entry name" value="LpqE-like"/>
</dbReference>
<protein>
    <recommendedName>
        <fullName evidence="4">Copper chaperone PCu(A)C</fullName>
    </recommendedName>
</protein>
<dbReference type="Pfam" id="PF04314">
    <property type="entry name" value="PCuAC"/>
    <property type="match status" value="1"/>
</dbReference>
<organism evidence="2 3">
    <name type="scientific">Oceanococcus atlanticus</name>
    <dbReference type="NCBI Taxonomy" id="1317117"/>
    <lineage>
        <taxon>Bacteria</taxon>
        <taxon>Pseudomonadati</taxon>
        <taxon>Pseudomonadota</taxon>
        <taxon>Gammaproteobacteria</taxon>
        <taxon>Chromatiales</taxon>
        <taxon>Oceanococcaceae</taxon>
        <taxon>Oceanococcus</taxon>
    </lineage>
</organism>
<dbReference type="SUPFAM" id="SSF110087">
    <property type="entry name" value="DR1885-like metal-binding protein"/>
    <property type="match status" value="1"/>
</dbReference>
<keyword evidence="3" id="KW-1185">Reference proteome</keyword>
<sequence length="159" mass="16716">MKPLLATLFVVWLSACGAPEPATPMTQAEAVSIEEAWIRETPPGAKVSAGYMRLVNAADAPARLIGATLAEAARAEIHTMFMQDGMMRMRQLENGLEIPARGQAALKVGGDHLMLMGLNTALTSGAQLSLQLQFADGSSTNISVPVKPAMGAADSHAHH</sequence>
<dbReference type="PANTHER" id="PTHR36302">
    <property type="entry name" value="BLR7088 PROTEIN"/>
    <property type="match status" value="1"/>
</dbReference>
<feature type="signal peptide" evidence="1">
    <location>
        <begin position="1"/>
        <end position="17"/>
    </location>
</feature>
<dbReference type="EMBL" id="AQQV01000006">
    <property type="protein sequence ID" value="ORE85036.1"/>
    <property type="molecule type" value="Genomic_DNA"/>
</dbReference>
<comment type="caution">
    <text evidence="2">The sequence shown here is derived from an EMBL/GenBank/DDBJ whole genome shotgun (WGS) entry which is preliminary data.</text>
</comment>
<dbReference type="Gene3D" id="2.60.40.1890">
    <property type="entry name" value="PCu(A)C copper chaperone"/>
    <property type="match status" value="1"/>
</dbReference>
<proteinExistence type="predicted"/>
<accession>A0A1Y1S9X6</accession>
<evidence type="ECO:0000313" key="2">
    <source>
        <dbReference type="EMBL" id="ORE85036.1"/>
    </source>
</evidence>
<dbReference type="STRING" id="1317117.ATO7_16170"/>
<evidence type="ECO:0000313" key="3">
    <source>
        <dbReference type="Proteomes" id="UP000192342"/>
    </source>
</evidence>
<dbReference type="InterPro" id="IPR058248">
    <property type="entry name" value="Lxx211020-like"/>
</dbReference>
<dbReference type="PANTHER" id="PTHR36302:SF1">
    <property type="entry name" value="COPPER CHAPERONE PCU(A)C"/>
    <property type="match status" value="1"/>
</dbReference>
<evidence type="ECO:0000256" key="1">
    <source>
        <dbReference type="SAM" id="SignalP"/>
    </source>
</evidence>
<name>A0A1Y1S9X6_9GAMM</name>
<reference evidence="2 3" key="1">
    <citation type="submission" date="2013-04" db="EMBL/GenBank/DDBJ databases">
        <title>Oceanococcus atlanticus 22II-S10r2 Genome Sequencing.</title>
        <authorList>
            <person name="Lai Q."/>
            <person name="Li G."/>
            <person name="Shao Z."/>
        </authorList>
    </citation>
    <scope>NUCLEOTIDE SEQUENCE [LARGE SCALE GENOMIC DNA]</scope>
    <source>
        <strain evidence="2 3">22II-S10r2</strain>
    </source>
</reference>
<keyword evidence="1" id="KW-0732">Signal</keyword>
<dbReference type="InterPro" id="IPR036182">
    <property type="entry name" value="PCuAC_sf"/>
</dbReference>